<proteinExistence type="predicted"/>
<dbReference type="Proteomes" id="UP001163046">
    <property type="component" value="Unassembled WGS sequence"/>
</dbReference>
<name>A0A9X0CQF8_9CNID</name>
<feature type="region of interest" description="Disordered" evidence="1">
    <location>
        <begin position="655"/>
        <end position="674"/>
    </location>
</feature>
<keyword evidence="3" id="KW-1185">Reference proteome</keyword>
<evidence type="ECO:0000313" key="3">
    <source>
        <dbReference type="Proteomes" id="UP001163046"/>
    </source>
</evidence>
<comment type="caution">
    <text evidence="2">The sequence shown here is derived from an EMBL/GenBank/DDBJ whole genome shotgun (WGS) entry which is preliminary data.</text>
</comment>
<dbReference type="EMBL" id="MU826841">
    <property type="protein sequence ID" value="KAJ7371880.1"/>
    <property type="molecule type" value="Genomic_DNA"/>
</dbReference>
<protein>
    <recommendedName>
        <fullName evidence="4">ParB/Sulfiredoxin domain-containing protein</fullName>
    </recommendedName>
</protein>
<evidence type="ECO:0000256" key="1">
    <source>
        <dbReference type="SAM" id="MobiDB-lite"/>
    </source>
</evidence>
<dbReference type="InterPro" id="IPR036086">
    <property type="entry name" value="ParB/Sulfiredoxin_sf"/>
</dbReference>
<accession>A0A9X0CQF8</accession>
<dbReference type="AlphaFoldDB" id="A0A9X0CQF8"/>
<evidence type="ECO:0000313" key="2">
    <source>
        <dbReference type="EMBL" id="KAJ7371880.1"/>
    </source>
</evidence>
<evidence type="ECO:0008006" key="4">
    <source>
        <dbReference type="Google" id="ProtNLM"/>
    </source>
</evidence>
<dbReference type="SUPFAM" id="SSF110849">
    <property type="entry name" value="ParB/Sulfiredoxin"/>
    <property type="match status" value="1"/>
</dbReference>
<sequence length="886" mass="101692">MFQERQAGCSTSTTQSHLDITQKHGSCEDFNSISSTFDSDVDMHVPEDIHVNFSKKAQTVSDASSLKGERDDTYIELLLNYLYKFRDLASSEIEPVWHEDIFGLKQKSKEIALKSQCISYYISNSLITPNVLSHDDLKKFAQVANNKPLKQKTVTRKCQGCKDDEWKCKLNQCEVRRKRTSNSLTSIKQTSYQSYKYGSNGIHNSCHQDTFLEFTYHAFKRHFNCPSNSTLGEGLTQLLDSFVLRENDKFHESKMKLWRWLRDNTTNGHTYYAYGKEASLDSIIYRLLEAMPDEIKDRFSIKTTYSQACSANSGHNSCRNFTHSVLPISTGDVLDKHLFLNSQEFDVIQVIKHKLTLYNFVGSSKCSVQVNDNSSYTTADSDCSIIPNPTTCGAMLQQSTTVINTPDIFFVGYTHNPTKGCTPSLDKENNFSCIMEINNCTYRISGIVYLKSHHYWCEVYSTQKKVKSGWFVYNGLWNNGKATFVGPRPLFLEKESLYLLMFEKIMTNHSTNKPGVSTTFYKPIHANNNDIIKDIIYKHKTMLSLSDNKVKLDNIKAILLYHNISIPPNMKLADLKDLLLHHCNTTMTMPITFVSDCSIENYTAAPEKDHSIKHEQTTCVPVTFINDSMINLVKTQETMKDDCYFETESFKRSDLTPHKQGYTPERHPTKKQKAWKSITSLEANDSRTSWTDKSLSIKEPKSKSFKEIVDAIPKTTIDSSDSDDDFDEAFKPLDNTDLYFSNEKQSMQAKYFMSDSFDDSHDFQMVRTVDLWEYKEFDRSLTPKSGNNHDHLEQVRRFILKNGFQEPIIITCDLQTGKAYVTEGNHRLWVALKEGIPFIPCRVINHWLPPYGSYKKLDIDFSTLKCKEIILPEHLGLTVAQTGFNN</sequence>
<gene>
    <name evidence="2" type="ORF">OS493_022601</name>
</gene>
<dbReference type="Gene3D" id="3.90.1530.10">
    <property type="entry name" value="Conserved hypothetical protein from pyrococcus furiosus pfu- 392566-001, ParB domain"/>
    <property type="match status" value="1"/>
</dbReference>
<dbReference type="OrthoDB" id="10506236at2759"/>
<organism evidence="2 3">
    <name type="scientific">Desmophyllum pertusum</name>
    <dbReference type="NCBI Taxonomy" id="174260"/>
    <lineage>
        <taxon>Eukaryota</taxon>
        <taxon>Metazoa</taxon>
        <taxon>Cnidaria</taxon>
        <taxon>Anthozoa</taxon>
        <taxon>Hexacorallia</taxon>
        <taxon>Scleractinia</taxon>
        <taxon>Caryophylliina</taxon>
        <taxon>Caryophylliidae</taxon>
        <taxon>Desmophyllum</taxon>
    </lineage>
</organism>
<reference evidence="2" key="1">
    <citation type="submission" date="2023-01" db="EMBL/GenBank/DDBJ databases">
        <title>Genome assembly of the deep-sea coral Lophelia pertusa.</title>
        <authorList>
            <person name="Herrera S."/>
            <person name="Cordes E."/>
        </authorList>
    </citation>
    <scope>NUCLEOTIDE SEQUENCE</scope>
    <source>
        <strain evidence="2">USNM1676648</strain>
        <tissue evidence="2">Polyp</tissue>
    </source>
</reference>